<keyword evidence="1" id="KW-0805">Transcription regulation</keyword>
<dbReference type="PANTHER" id="PTHR40661">
    <property type="match status" value="1"/>
</dbReference>
<evidence type="ECO:0000259" key="4">
    <source>
        <dbReference type="PROSITE" id="PS50943"/>
    </source>
</evidence>
<keyword evidence="2" id="KW-0238">DNA-binding</keyword>
<keyword evidence="6" id="KW-1185">Reference proteome</keyword>
<dbReference type="PROSITE" id="PS50943">
    <property type="entry name" value="HTH_CROC1"/>
    <property type="match status" value="1"/>
</dbReference>
<dbReference type="InterPro" id="IPR001387">
    <property type="entry name" value="Cro/C1-type_HTH"/>
</dbReference>
<keyword evidence="3" id="KW-0804">Transcription</keyword>
<protein>
    <submittedName>
        <fullName evidence="5">Phage repressor protein C, contains Cro/C1-type HTH and peptisase s24 domains</fullName>
    </submittedName>
</protein>
<dbReference type="EMBL" id="FOHV01000010">
    <property type="protein sequence ID" value="SET16831.1"/>
    <property type="molecule type" value="Genomic_DNA"/>
</dbReference>
<evidence type="ECO:0000313" key="6">
    <source>
        <dbReference type="Proteomes" id="UP000242642"/>
    </source>
</evidence>
<dbReference type="InterPro" id="IPR039418">
    <property type="entry name" value="LexA-like"/>
</dbReference>
<gene>
    <name evidence="5" type="ORF">SAMN02583745_01561</name>
</gene>
<proteinExistence type="predicted"/>
<dbReference type="STRING" id="1123402.SAMN02583745_01561"/>
<reference evidence="6" key="1">
    <citation type="submission" date="2016-10" db="EMBL/GenBank/DDBJ databases">
        <authorList>
            <person name="Varghese N."/>
            <person name="Submissions S."/>
        </authorList>
    </citation>
    <scope>NUCLEOTIDE SEQUENCE [LARGE SCALE GENOMIC DNA]</scope>
    <source>
        <strain evidence="6">DSM 18579</strain>
    </source>
</reference>
<dbReference type="RefSeq" id="WP_093319368.1">
    <property type="nucleotide sequence ID" value="NZ_FOHV01000010.1"/>
</dbReference>
<dbReference type="AlphaFoldDB" id="A0A1I0CD38"/>
<evidence type="ECO:0000256" key="3">
    <source>
        <dbReference type="ARBA" id="ARBA00023163"/>
    </source>
</evidence>
<dbReference type="InterPro" id="IPR036286">
    <property type="entry name" value="LexA/Signal_pep-like_sf"/>
</dbReference>
<evidence type="ECO:0000313" key="5">
    <source>
        <dbReference type="EMBL" id="SET16831.1"/>
    </source>
</evidence>
<dbReference type="Proteomes" id="UP000242642">
    <property type="component" value="Unassembled WGS sequence"/>
</dbReference>
<dbReference type="Gene3D" id="2.10.109.10">
    <property type="entry name" value="Umud Fragment, subunit A"/>
    <property type="match status" value="1"/>
</dbReference>
<dbReference type="Gene3D" id="1.10.260.40">
    <property type="entry name" value="lambda repressor-like DNA-binding domains"/>
    <property type="match status" value="1"/>
</dbReference>
<dbReference type="SMART" id="SM00530">
    <property type="entry name" value="HTH_XRE"/>
    <property type="match status" value="1"/>
</dbReference>
<dbReference type="InterPro" id="IPR010982">
    <property type="entry name" value="Lambda_DNA-bd_dom_sf"/>
</dbReference>
<evidence type="ECO:0000256" key="1">
    <source>
        <dbReference type="ARBA" id="ARBA00023015"/>
    </source>
</evidence>
<dbReference type="OrthoDB" id="9791537at2"/>
<dbReference type="SUPFAM" id="SSF47413">
    <property type="entry name" value="lambda repressor-like DNA-binding domains"/>
    <property type="match status" value="1"/>
</dbReference>
<accession>A0A1I0CD38</accession>
<dbReference type="CDD" id="cd06529">
    <property type="entry name" value="S24_LexA-like"/>
    <property type="match status" value="1"/>
</dbReference>
<sequence>MKENTLANRFLLARESKGLTQKQLAEKVGVSQASVFKIEDGQTLKPRDIYDFAKVLGVSVEWLKSGHLENYQEFVTNAHNESELIENENIISIPLISNLNDINSEGYVTTSEKQVVQFSKSTLALFHKCSDVKSLFCIILGDNSLEPNIPEGSTITINTRDKSIVDGKIFVIEQSGWKRVKILYRTAPDKIILKSYNSNYPVEEVYINEIHIIGRAIQVMLAI</sequence>
<evidence type="ECO:0000256" key="2">
    <source>
        <dbReference type="ARBA" id="ARBA00023125"/>
    </source>
</evidence>
<name>A0A1I0CD38_9GAMM</name>
<dbReference type="Pfam" id="PF00717">
    <property type="entry name" value="Peptidase_S24"/>
    <property type="match status" value="1"/>
</dbReference>
<dbReference type="SUPFAM" id="SSF51306">
    <property type="entry name" value="LexA/Signal peptidase"/>
    <property type="match status" value="1"/>
</dbReference>
<dbReference type="PANTHER" id="PTHR40661:SF2">
    <property type="entry name" value="HTH-TYPE TRANSCRIPTIONAL REGULATOR PRTR"/>
    <property type="match status" value="1"/>
</dbReference>
<dbReference type="Pfam" id="PF01381">
    <property type="entry name" value="HTH_3"/>
    <property type="match status" value="1"/>
</dbReference>
<feature type="domain" description="HTH cro/C1-type" evidence="4">
    <location>
        <begin position="13"/>
        <end position="63"/>
    </location>
</feature>
<dbReference type="GO" id="GO:0003677">
    <property type="term" value="F:DNA binding"/>
    <property type="evidence" value="ECO:0007669"/>
    <property type="project" value="UniProtKB-KW"/>
</dbReference>
<organism evidence="5 6">
    <name type="scientific">Thorsellia anophelis DSM 18579</name>
    <dbReference type="NCBI Taxonomy" id="1123402"/>
    <lineage>
        <taxon>Bacteria</taxon>
        <taxon>Pseudomonadati</taxon>
        <taxon>Pseudomonadota</taxon>
        <taxon>Gammaproteobacteria</taxon>
        <taxon>Enterobacterales</taxon>
        <taxon>Thorselliaceae</taxon>
        <taxon>Thorsellia</taxon>
    </lineage>
</organism>
<dbReference type="InterPro" id="IPR015927">
    <property type="entry name" value="Peptidase_S24_S26A/B/C"/>
</dbReference>
<dbReference type="CDD" id="cd00093">
    <property type="entry name" value="HTH_XRE"/>
    <property type="match status" value="1"/>
</dbReference>